<reference evidence="7 8" key="1">
    <citation type="journal article" date="2011" name="Genome Biol. Evol.">
        <title>Integration of the genetic map and genome assembly of fugu facilitates insights into distinct features of genome evolution in teleosts and mammals.</title>
        <authorList>
            <person name="Kai W."/>
            <person name="Kikuchi K."/>
            <person name="Tohari S."/>
            <person name="Chew A.K."/>
            <person name="Tay A."/>
            <person name="Fujiwara A."/>
            <person name="Hosoya S."/>
            <person name="Suetake H."/>
            <person name="Naruse K."/>
            <person name="Brenner S."/>
            <person name="Suzuki Y."/>
            <person name="Venkatesh B."/>
        </authorList>
    </citation>
    <scope>NUCLEOTIDE SEQUENCE [LARGE SCALE GENOMIC DNA]</scope>
</reference>
<dbReference type="InParanoid" id="H2SK07"/>
<evidence type="ECO:0000256" key="2">
    <source>
        <dbReference type="ARBA" id="ARBA00022771"/>
    </source>
</evidence>
<dbReference type="GO" id="GO:0003677">
    <property type="term" value="F:DNA binding"/>
    <property type="evidence" value="ECO:0007669"/>
    <property type="project" value="UniProtKB-UniRule"/>
</dbReference>
<dbReference type="InterPro" id="IPR052958">
    <property type="entry name" value="IFN-induced_PKR_regulator"/>
</dbReference>
<dbReference type="SUPFAM" id="SSF57716">
    <property type="entry name" value="Glucocorticoid receptor-like (DNA-binding domain)"/>
    <property type="match status" value="1"/>
</dbReference>
<dbReference type="GeneTree" id="ENSGT00530000063516"/>
<dbReference type="AlphaFoldDB" id="H2SK07"/>
<keyword evidence="2 5" id="KW-0863">Zinc-finger</keyword>
<evidence type="ECO:0000259" key="6">
    <source>
        <dbReference type="PROSITE" id="PS50950"/>
    </source>
</evidence>
<keyword evidence="8" id="KW-1185">Reference proteome</keyword>
<evidence type="ECO:0000313" key="8">
    <source>
        <dbReference type="Proteomes" id="UP000005226"/>
    </source>
</evidence>
<dbReference type="PANTHER" id="PTHR46289">
    <property type="entry name" value="52 KDA REPRESSOR OF THE INHIBITOR OF THE PROTEIN KINASE-LIKE PROTEIN-RELATED"/>
    <property type="match status" value="1"/>
</dbReference>
<evidence type="ECO:0000256" key="4">
    <source>
        <dbReference type="ARBA" id="ARBA00023125"/>
    </source>
</evidence>
<evidence type="ECO:0000256" key="1">
    <source>
        <dbReference type="ARBA" id="ARBA00022723"/>
    </source>
</evidence>
<evidence type="ECO:0000256" key="5">
    <source>
        <dbReference type="PROSITE-ProRule" id="PRU00309"/>
    </source>
</evidence>
<keyword evidence="4 5" id="KW-0238">DNA-binding</keyword>
<dbReference type="PANTHER" id="PTHR46289:SF13">
    <property type="entry name" value="52 KDA REPRESSOR OF THE INHIBITOR OF THE PROTEIN KINASE-RELATED"/>
    <property type="match status" value="1"/>
</dbReference>
<dbReference type="STRING" id="31033.ENSTRUP00000012740"/>
<dbReference type="PROSITE" id="PS50950">
    <property type="entry name" value="ZF_THAP"/>
    <property type="match status" value="1"/>
</dbReference>
<dbReference type="Pfam" id="PF05485">
    <property type="entry name" value="THAP"/>
    <property type="match status" value="1"/>
</dbReference>
<dbReference type="SMART" id="SM00980">
    <property type="entry name" value="THAP"/>
    <property type="match status" value="1"/>
</dbReference>
<proteinExistence type="predicted"/>
<keyword evidence="1" id="KW-0479">Metal-binding</keyword>
<dbReference type="Proteomes" id="UP000005226">
    <property type="component" value="Chromosome 15"/>
</dbReference>
<gene>
    <name evidence="7" type="primary">LOC101079023</name>
</gene>
<dbReference type="GO" id="GO:0008270">
    <property type="term" value="F:zinc ion binding"/>
    <property type="evidence" value="ECO:0007669"/>
    <property type="project" value="UniProtKB-KW"/>
</dbReference>
<evidence type="ECO:0000313" key="7">
    <source>
        <dbReference type="Ensembl" id="ENSTRUP00000012740.3"/>
    </source>
</evidence>
<name>H2SK07_TAKRU</name>
<keyword evidence="3" id="KW-0862">Zinc</keyword>
<dbReference type="SMART" id="SM00692">
    <property type="entry name" value="DM3"/>
    <property type="match status" value="1"/>
</dbReference>
<dbReference type="OMA" id="FLNFEGD"/>
<reference evidence="7" key="2">
    <citation type="submission" date="2025-08" db="UniProtKB">
        <authorList>
            <consortium name="Ensembl"/>
        </authorList>
    </citation>
    <scope>IDENTIFICATION</scope>
</reference>
<reference evidence="7" key="3">
    <citation type="submission" date="2025-09" db="UniProtKB">
        <authorList>
            <consortium name="Ensembl"/>
        </authorList>
    </citation>
    <scope>IDENTIFICATION</scope>
</reference>
<evidence type="ECO:0000256" key="3">
    <source>
        <dbReference type="ARBA" id="ARBA00022833"/>
    </source>
</evidence>
<organism evidence="7 8">
    <name type="scientific">Takifugu rubripes</name>
    <name type="common">Japanese pufferfish</name>
    <name type="synonym">Fugu rubripes</name>
    <dbReference type="NCBI Taxonomy" id="31033"/>
    <lineage>
        <taxon>Eukaryota</taxon>
        <taxon>Metazoa</taxon>
        <taxon>Chordata</taxon>
        <taxon>Craniata</taxon>
        <taxon>Vertebrata</taxon>
        <taxon>Euteleostomi</taxon>
        <taxon>Actinopterygii</taxon>
        <taxon>Neopterygii</taxon>
        <taxon>Teleostei</taxon>
        <taxon>Neoteleostei</taxon>
        <taxon>Acanthomorphata</taxon>
        <taxon>Eupercaria</taxon>
        <taxon>Tetraodontiformes</taxon>
        <taxon>Tetradontoidea</taxon>
        <taxon>Tetraodontidae</taxon>
        <taxon>Takifugu</taxon>
    </lineage>
</organism>
<protein>
    <submittedName>
        <fullName evidence="7">THAP domain containing 12a</fullName>
    </submittedName>
</protein>
<feature type="domain" description="THAP-type" evidence="6">
    <location>
        <begin position="1"/>
        <end position="86"/>
    </location>
</feature>
<dbReference type="Ensembl" id="ENSTRUT00000012801.3">
    <property type="protein sequence ID" value="ENSTRUP00000012740.3"/>
    <property type="gene ID" value="ENSTRUG00000005307.3"/>
</dbReference>
<sequence>MQNRCAVPSCAAQRPNSRPLFRFPLDPDRSEKWVSRCQNPDVLSRAPEHLYKYYRICAHHFEPSAFNVSGDPEESVLKSDAVPTLAEETVSKVCVCVCVCVRVRASAHTVEGDVQAPAEESQHREYLKSLFEILLLLGGQNIPPNGPGEGCGSTNFQALMEYQKSCADGVRQKSCESSKESPTQSAPMVEALEKWVHHQLLEEVKQSGAFSIITDDVVELSGERCVPVFLRFVDRRDVQQDRFAGFWSLGGSEERLATELLSELEEWGLDMKQCRAQAHSSRNMQTLAGQLLERYPQAFLTPRSPPNLNLSLAGGMAPAGVQLVLSTLRKMEAFFSQSPLLQVELDNAISIYFPEKEEAAQELKEACRSNWTGQNEAFEVAAQILEPLLLCVDSIHDNEEMRWSDEVANAALDISKAITSFEFVMALVVLKNTLALTRAFGANLRGQAADRHFAASSLEAVLHSLKEVSDNIDVYHEFWTDEAINLATAMEIPIKVPRAFLRKHPSAPGAVRLESHYRDRLSAPVVQHVIRELTRLFGEQHLGALKCLSLVPLAMAQQRGAPEPQSVLSFHQDLPNAAVLPEELHCWQVKWSKQADGDALPPDVHQALRLADLRFFPNVRGIFRALGVLPSSSPEDGSDVAYRRLQGLLENTPDPFKSKSLIFLSMNCDVVGDLDEAVEAYSKAHPDSEWP</sequence>
<dbReference type="InterPro" id="IPR006612">
    <property type="entry name" value="THAP_Znf"/>
</dbReference>
<accession>H2SK07</accession>